<evidence type="ECO:0000256" key="1">
    <source>
        <dbReference type="ARBA" id="ARBA00004418"/>
    </source>
</evidence>
<dbReference type="GO" id="GO:0015833">
    <property type="term" value="P:peptide transport"/>
    <property type="evidence" value="ECO:0007669"/>
    <property type="project" value="TreeGrafter"/>
</dbReference>
<dbReference type="PANTHER" id="PTHR30290">
    <property type="entry name" value="PERIPLASMIC BINDING COMPONENT OF ABC TRANSPORTER"/>
    <property type="match status" value="1"/>
</dbReference>
<dbReference type="OrthoDB" id="9803988at2"/>
<dbReference type="InterPro" id="IPR030678">
    <property type="entry name" value="Peptide/Ni-bd"/>
</dbReference>
<dbReference type="Proteomes" id="UP000241229">
    <property type="component" value="Unassembled WGS sequence"/>
</dbReference>
<dbReference type="Gene3D" id="3.10.105.10">
    <property type="entry name" value="Dipeptide-binding Protein, Domain 3"/>
    <property type="match status" value="1"/>
</dbReference>
<protein>
    <submittedName>
        <fullName evidence="6">ABC transporter substrate-binding protein</fullName>
    </submittedName>
</protein>
<dbReference type="PIRSF" id="PIRSF002741">
    <property type="entry name" value="MppA"/>
    <property type="match status" value="1"/>
</dbReference>
<dbReference type="CDD" id="cd08494">
    <property type="entry name" value="PBP2_NikA_DppA_OppA_like_6"/>
    <property type="match status" value="1"/>
</dbReference>
<feature type="domain" description="Solute-binding protein family 5" evidence="5">
    <location>
        <begin position="71"/>
        <end position="402"/>
    </location>
</feature>
<gene>
    <name evidence="6" type="ORF">C7I84_13405</name>
</gene>
<dbReference type="InterPro" id="IPR039424">
    <property type="entry name" value="SBP_5"/>
</dbReference>
<comment type="similarity">
    <text evidence="2">Belongs to the bacterial solute-binding protein 5 family.</text>
</comment>
<dbReference type="Gene3D" id="3.90.76.10">
    <property type="entry name" value="Dipeptide-binding Protein, Domain 1"/>
    <property type="match status" value="1"/>
</dbReference>
<dbReference type="InterPro" id="IPR000914">
    <property type="entry name" value="SBP_5_dom"/>
</dbReference>
<sequence>MITQRTGLRLAFAALALFSSVSFAAAKDTLTLGLPVEPTGLDPTISAPVAIREVTWGNIYEGLVTLDKDGKVKPLLATEWTTSPDGLTYTFKLRPGVTFHNGTPFDSAIVKFSLDRARAADSTNAQKQFFEPIEVIETPDPMTAVIKLTQPSGLFVYHLAWGDAVMIDPKTVDANKTDPVGTGPFKFKSWQRGNQVEMVRNDGYWDKGVPKLSAVTFRFIADAQAQAAALRAGDIDGFPNFTAPELFGEFQGDARFKTVVGATPRKLVAALNSEKPPLDNVKVRQAMMSAIDRQAIIDGAYSGYGKAIGSHFAPTDRGYVDMTGEIPYDPEKAKSLLTEAGYGDGFTLTIKAPQMSYTTRASEVMQALLAEVGITLNIVPSEFPAKWIDEVFIKRDYEMSIIDHAEPMDIDIYSRPGYYFNYKNPKFDGLIAAADKTADDGERDKFYGEAQKILADEVPALYLFDLPRLNVWSARLEGLWENEPISQVYVRDAYWAE</sequence>
<evidence type="ECO:0000313" key="7">
    <source>
        <dbReference type="Proteomes" id="UP000241229"/>
    </source>
</evidence>
<dbReference type="EMBL" id="PXYK01000011">
    <property type="protein sequence ID" value="PSJ59618.1"/>
    <property type="molecule type" value="Genomic_DNA"/>
</dbReference>
<dbReference type="GO" id="GO:1904680">
    <property type="term" value="F:peptide transmembrane transporter activity"/>
    <property type="evidence" value="ECO:0007669"/>
    <property type="project" value="TreeGrafter"/>
</dbReference>
<organism evidence="6 7">
    <name type="scientific">Kumtagia ephedrae</name>
    <dbReference type="NCBI Taxonomy" id="2116701"/>
    <lineage>
        <taxon>Bacteria</taxon>
        <taxon>Pseudomonadati</taxon>
        <taxon>Pseudomonadota</taxon>
        <taxon>Alphaproteobacteria</taxon>
        <taxon>Hyphomicrobiales</taxon>
        <taxon>Phyllobacteriaceae</taxon>
        <taxon>Kumtagia</taxon>
    </lineage>
</organism>
<dbReference type="SUPFAM" id="SSF53850">
    <property type="entry name" value="Periplasmic binding protein-like II"/>
    <property type="match status" value="1"/>
</dbReference>
<dbReference type="GO" id="GO:0043190">
    <property type="term" value="C:ATP-binding cassette (ABC) transporter complex"/>
    <property type="evidence" value="ECO:0007669"/>
    <property type="project" value="InterPro"/>
</dbReference>
<feature type="signal peptide" evidence="4">
    <location>
        <begin position="1"/>
        <end position="24"/>
    </location>
</feature>
<reference evidence="6 7" key="1">
    <citation type="submission" date="2018-03" db="EMBL/GenBank/DDBJ databases">
        <title>The draft genome of Mesorhizobium sp. 6GN-30.</title>
        <authorList>
            <person name="Liu L."/>
            <person name="Li L."/>
            <person name="Wang T."/>
            <person name="Zhang X."/>
            <person name="Liang L."/>
        </authorList>
    </citation>
    <scope>NUCLEOTIDE SEQUENCE [LARGE SCALE GENOMIC DNA]</scope>
    <source>
        <strain evidence="6 7">6GN30</strain>
    </source>
</reference>
<comment type="caution">
    <text evidence="6">The sequence shown here is derived from an EMBL/GenBank/DDBJ whole genome shotgun (WGS) entry which is preliminary data.</text>
</comment>
<dbReference type="RefSeq" id="WP_106772692.1">
    <property type="nucleotide sequence ID" value="NZ_PXYK01000011.1"/>
</dbReference>
<dbReference type="AlphaFoldDB" id="A0A2P7SAU7"/>
<accession>A0A2P7SAU7</accession>
<feature type="chain" id="PRO_5015156382" evidence="4">
    <location>
        <begin position="25"/>
        <end position="497"/>
    </location>
</feature>
<evidence type="ECO:0000256" key="2">
    <source>
        <dbReference type="ARBA" id="ARBA00005695"/>
    </source>
</evidence>
<evidence type="ECO:0000313" key="6">
    <source>
        <dbReference type="EMBL" id="PSJ59618.1"/>
    </source>
</evidence>
<dbReference type="PANTHER" id="PTHR30290:SF38">
    <property type="entry name" value="D,D-DIPEPTIDE-BINDING PERIPLASMIC PROTEIN DDPA-RELATED"/>
    <property type="match status" value="1"/>
</dbReference>
<evidence type="ECO:0000256" key="4">
    <source>
        <dbReference type="SAM" id="SignalP"/>
    </source>
</evidence>
<keyword evidence="3 4" id="KW-0732">Signal</keyword>
<proteinExistence type="inferred from homology"/>
<dbReference type="GO" id="GO:0030288">
    <property type="term" value="C:outer membrane-bounded periplasmic space"/>
    <property type="evidence" value="ECO:0007669"/>
    <property type="project" value="UniProtKB-ARBA"/>
</dbReference>
<dbReference type="Pfam" id="PF00496">
    <property type="entry name" value="SBP_bac_5"/>
    <property type="match status" value="1"/>
</dbReference>
<evidence type="ECO:0000256" key="3">
    <source>
        <dbReference type="ARBA" id="ARBA00022729"/>
    </source>
</evidence>
<name>A0A2P7SAU7_9HYPH</name>
<dbReference type="Gene3D" id="3.40.190.10">
    <property type="entry name" value="Periplasmic binding protein-like II"/>
    <property type="match status" value="1"/>
</dbReference>
<evidence type="ECO:0000259" key="5">
    <source>
        <dbReference type="Pfam" id="PF00496"/>
    </source>
</evidence>
<comment type="subcellular location">
    <subcellularLocation>
        <location evidence="1">Periplasm</location>
    </subcellularLocation>
</comment>
<keyword evidence="7" id="KW-1185">Reference proteome</keyword>